<dbReference type="Proteomes" id="UP001204000">
    <property type="component" value="Unassembled WGS sequence"/>
</dbReference>
<sequence length="285" mass="31677">MQSISYPAVVTFWFVTTADPAAVLESEPKADRGFGRKLLSQINPAWPITPIGEFPLNRSSKPGKSEFYIAGYPGVAVVQTFVTDSEKLTETVRYLREALPAADTYMFAEGTDSDYAGFAHYVGEDLRRSLTATRERVLEDLGLPEPFEAPYWAGEKAEQLGGITLPFEPKDLMREAQRHWVGLELDGEGPDVHVVGYAIDGRPEPKIAKPAKPQVKTVEQVAARFAEGDGAYDDYEVRTRDTEGEEFAELADASVAAARRIGRDVRRRLGRMKDALVEKIRHADR</sequence>
<keyword evidence="2" id="KW-1185">Reference proteome</keyword>
<evidence type="ECO:0000313" key="1">
    <source>
        <dbReference type="EMBL" id="MCP1388376.1"/>
    </source>
</evidence>
<accession>A0ABT1G326</accession>
<name>A0ABT1G326_9CORY</name>
<protein>
    <submittedName>
        <fullName evidence="1">Uncharacterized protein</fullName>
    </submittedName>
</protein>
<organism evidence="1 2">
    <name type="scientific">Corynebacterium stercoris</name>
    <dbReference type="NCBI Taxonomy" id="2943490"/>
    <lineage>
        <taxon>Bacteria</taxon>
        <taxon>Bacillati</taxon>
        <taxon>Actinomycetota</taxon>
        <taxon>Actinomycetes</taxon>
        <taxon>Mycobacteriales</taxon>
        <taxon>Corynebacteriaceae</taxon>
        <taxon>Corynebacterium</taxon>
    </lineage>
</organism>
<dbReference type="EMBL" id="JAMFTQ010000014">
    <property type="protein sequence ID" value="MCP1388376.1"/>
    <property type="molecule type" value="Genomic_DNA"/>
</dbReference>
<comment type="caution">
    <text evidence="1">The sequence shown here is derived from an EMBL/GenBank/DDBJ whole genome shotgun (WGS) entry which is preliminary data.</text>
</comment>
<dbReference type="RefSeq" id="WP_253578916.1">
    <property type="nucleotide sequence ID" value="NZ_JAMFTQ010000014.1"/>
</dbReference>
<gene>
    <name evidence="1" type="ORF">M5J20_09280</name>
</gene>
<evidence type="ECO:0000313" key="2">
    <source>
        <dbReference type="Proteomes" id="UP001204000"/>
    </source>
</evidence>
<dbReference type="Pfam" id="PF21997">
    <property type="entry name" value="DUF6928"/>
    <property type="match status" value="1"/>
</dbReference>
<proteinExistence type="predicted"/>
<reference evidence="1" key="1">
    <citation type="submission" date="2022-05" db="EMBL/GenBank/DDBJ databases">
        <title>Corynebacterium sp. TA-R-1 sp. nov., isolated from human feces.</title>
        <authorList>
            <person name="Shamsuzzaman M."/>
            <person name="Dahal R.H."/>
        </authorList>
    </citation>
    <scope>NUCLEOTIDE SEQUENCE</scope>
    <source>
        <strain evidence="1">TA-R-1</strain>
    </source>
</reference>
<dbReference type="InterPro" id="IPR053847">
    <property type="entry name" value="DUF6928"/>
</dbReference>